<reference evidence="2 3" key="1">
    <citation type="submission" date="2019-04" db="EMBL/GenBank/DDBJ databases">
        <title>Friends and foes A comparative genomics study of 23 Aspergillus species from section Flavi.</title>
        <authorList>
            <consortium name="DOE Joint Genome Institute"/>
            <person name="Kjaerbolling I."/>
            <person name="Vesth T."/>
            <person name="Frisvad J.C."/>
            <person name="Nybo J.L."/>
            <person name="Theobald S."/>
            <person name="Kildgaard S."/>
            <person name="Isbrandt T."/>
            <person name="Kuo A."/>
            <person name="Sato A."/>
            <person name="Lyhne E.K."/>
            <person name="Kogle M.E."/>
            <person name="Wiebenga A."/>
            <person name="Kun R.S."/>
            <person name="Lubbers R.J."/>
            <person name="Makela M.R."/>
            <person name="Barry K."/>
            <person name="Chovatia M."/>
            <person name="Clum A."/>
            <person name="Daum C."/>
            <person name="Haridas S."/>
            <person name="He G."/>
            <person name="LaButti K."/>
            <person name="Lipzen A."/>
            <person name="Mondo S."/>
            <person name="Riley R."/>
            <person name="Salamov A."/>
            <person name="Simmons B.A."/>
            <person name="Magnuson J.K."/>
            <person name="Henrissat B."/>
            <person name="Mortensen U.H."/>
            <person name="Larsen T.O."/>
            <person name="Devries R.P."/>
            <person name="Grigoriev I.V."/>
            <person name="Machida M."/>
            <person name="Baker S.E."/>
            <person name="Andersen M.R."/>
        </authorList>
    </citation>
    <scope>NUCLEOTIDE SEQUENCE [LARGE SCALE GENOMIC DNA]</scope>
    <source>
        <strain evidence="2 3">CBS 117625</strain>
    </source>
</reference>
<evidence type="ECO:0000313" key="2">
    <source>
        <dbReference type="EMBL" id="KAE8141851.1"/>
    </source>
</evidence>
<dbReference type="EMBL" id="ML743556">
    <property type="protein sequence ID" value="KAE8141851.1"/>
    <property type="molecule type" value="Genomic_DNA"/>
</dbReference>
<proteinExistence type="predicted"/>
<dbReference type="RefSeq" id="XP_031917914.1">
    <property type="nucleotide sequence ID" value="XM_032058787.1"/>
</dbReference>
<evidence type="ECO:0000313" key="3">
    <source>
        <dbReference type="Proteomes" id="UP000325672"/>
    </source>
</evidence>
<evidence type="ECO:0000256" key="1">
    <source>
        <dbReference type="SAM" id="MobiDB-lite"/>
    </source>
</evidence>
<name>A0A5N6T6M3_ASPPS</name>
<keyword evidence="3" id="KW-1185">Reference proteome</keyword>
<dbReference type="OrthoDB" id="3531694at2759"/>
<dbReference type="AlphaFoldDB" id="A0A5N6T6M3"/>
<dbReference type="GeneID" id="43642997"/>
<feature type="region of interest" description="Disordered" evidence="1">
    <location>
        <begin position="98"/>
        <end position="121"/>
    </location>
</feature>
<gene>
    <name evidence="2" type="ORF">BDV38DRAFT_278632</name>
</gene>
<feature type="compositionally biased region" description="Basic and acidic residues" evidence="1">
    <location>
        <begin position="106"/>
        <end position="121"/>
    </location>
</feature>
<sequence length="121" mass="13171">MFNSSKVLGVAYAGISLETLAAKAGAGYAKTVDAAGASLEKRYLMLLPVKFSTGTTPHESKKDKTDDKKVVTVSYHTKSGTRYLSIHAHEDGTWKEFLSRSGRSVRPKDDSEEKADSESNK</sequence>
<protein>
    <submittedName>
        <fullName evidence="2">Uncharacterized protein</fullName>
    </submittedName>
</protein>
<dbReference type="Proteomes" id="UP000325672">
    <property type="component" value="Unassembled WGS sequence"/>
</dbReference>
<accession>A0A5N6T6M3</accession>
<organism evidence="2 3">
    <name type="scientific">Aspergillus pseudotamarii</name>
    <dbReference type="NCBI Taxonomy" id="132259"/>
    <lineage>
        <taxon>Eukaryota</taxon>
        <taxon>Fungi</taxon>
        <taxon>Dikarya</taxon>
        <taxon>Ascomycota</taxon>
        <taxon>Pezizomycotina</taxon>
        <taxon>Eurotiomycetes</taxon>
        <taxon>Eurotiomycetidae</taxon>
        <taxon>Eurotiales</taxon>
        <taxon>Aspergillaceae</taxon>
        <taxon>Aspergillus</taxon>
        <taxon>Aspergillus subgen. Circumdati</taxon>
    </lineage>
</organism>